<sequence>MNVSGSMLGPCEQMLAIKGRCMVRQVFLGAQVFEGVRCVDAGVVIVRVRYWCHAGHISVLSGKDALFSRYRLFSNAIYR</sequence>
<protein>
    <submittedName>
        <fullName evidence="1">Uncharacterized protein</fullName>
    </submittedName>
</protein>
<name>A0A5B7IA25_PORTR</name>
<proteinExistence type="predicted"/>
<reference evidence="1 2" key="1">
    <citation type="submission" date="2019-05" db="EMBL/GenBank/DDBJ databases">
        <title>Another draft genome of Portunus trituberculatus and its Hox gene families provides insights of decapod evolution.</title>
        <authorList>
            <person name="Jeong J.-H."/>
            <person name="Song I."/>
            <person name="Kim S."/>
            <person name="Choi T."/>
            <person name="Kim D."/>
            <person name="Ryu S."/>
            <person name="Kim W."/>
        </authorList>
    </citation>
    <scope>NUCLEOTIDE SEQUENCE [LARGE SCALE GENOMIC DNA]</scope>
    <source>
        <tissue evidence="1">Muscle</tissue>
    </source>
</reference>
<evidence type="ECO:0000313" key="2">
    <source>
        <dbReference type="Proteomes" id="UP000324222"/>
    </source>
</evidence>
<organism evidence="1 2">
    <name type="scientific">Portunus trituberculatus</name>
    <name type="common">Swimming crab</name>
    <name type="synonym">Neptunus trituberculatus</name>
    <dbReference type="NCBI Taxonomy" id="210409"/>
    <lineage>
        <taxon>Eukaryota</taxon>
        <taxon>Metazoa</taxon>
        <taxon>Ecdysozoa</taxon>
        <taxon>Arthropoda</taxon>
        <taxon>Crustacea</taxon>
        <taxon>Multicrustacea</taxon>
        <taxon>Malacostraca</taxon>
        <taxon>Eumalacostraca</taxon>
        <taxon>Eucarida</taxon>
        <taxon>Decapoda</taxon>
        <taxon>Pleocyemata</taxon>
        <taxon>Brachyura</taxon>
        <taxon>Eubrachyura</taxon>
        <taxon>Portunoidea</taxon>
        <taxon>Portunidae</taxon>
        <taxon>Portuninae</taxon>
        <taxon>Portunus</taxon>
    </lineage>
</organism>
<gene>
    <name evidence="1" type="ORF">E2C01_073243</name>
</gene>
<dbReference type="Proteomes" id="UP000324222">
    <property type="component" value="Unassembled WGS sequence"/>
</dbReference>
<dbReference type="EMBL" id="VSRR010049246">
    <property type="protein sequence ID" value="MPC78746.1"/>
    <property type="molecule type" value="Genomic_DNA"/>
</dbReference>
<evidence type="ECO:0000313" key="1">
    <source>
        <dbReference type="EMBL" id="MPC78746.1"/>
    </source>
</evidence>
<comment type="caution">
    <text evidence="1">The sequence shown here is derived from an EMBL/GenBank/DDBJ whole genome shotgun (WGS) entry which is preliminary data.</text>
</comment>
<keyword evidence="2" id="KW-1185">Reference proteome</keyword>
<dbReference type="AlphaFoldDB" id="A0A5B7IA25"/>
<accession>A0A5B7IA25</accession>